<protein>
    <submittedName>
        <fullName evidence="2">Uncharacterized protein</fullName>
    </submittedName>
</protein>
<comment type="caution">
    <text evidence="2">The sequence shown here is derived from an EMBL/GenBank/DDBJ whole genome shotgun (WGS) entry which is preliminary data.</text>
</comment>
<sequence length="378" mass="42521">MENHYHPKPLKDEKFQETQLPKAPLNSLSKSDLSFKPTLPRKSPPQKTKTFGIGVRLKSEFGALSGKQNNSPVTPLLRWKFDEENDNNASTRKEKPSGEVSRKGGWRIREVVSARKLGANSGGYTHQSFRLRMAKWGAYLPPFANVACHLIKIGPAGYNENNPNLVPPPFCSLLSLSTQSPNPCPKLRELIPGRRGTNHHSCRRRNTCARCLHFSSFYVLSSFSSFATTTRCGTTLRSLMSPEKPKSLFSSFATTTRCGTTLRSLTSPEKPKSRFCARYGSARCLLPSRLTPFAQRMLFSDQTNRFATNTIFSIRLISYEHPMTLTCEKKLIPEWDFGFSGDVRERGVVPQRAVVAKEENGDSVQKEEKSRQRAQVSE</sequence>
<evidence type="ECO:0000313" key="3">
    <source>
        <dbReference type="Proteomes" id="UP001604277"/>
    </source>
</evidence>
<evidence type="ECO:0000256" key="1">
    <source>
        <dbReference type="SAM" id="MobiDB-lite"/>
    </source>
</evidence>
<feature type="region of interest" description="Disordered" evidence="1">
    <location>
        <begin position="1"/>
        <end position="50"/>
    </location>
</feature>
<gene>
    <name evidence="2" type="ORF">Fot_10186</name>
</gene>
<feature type="compositionally biased region" description="Basic and acidic residues" evidence="1">
    <location>
        <begin position="1"/>
        <end position="16"/>
    </location>
</feature>
<feature type="compositionally biased region" description="Basic and acidic residues" evidence="1">
    <location>
        <begin position="355"/>
        <end position="371"/>
    </location>
</feature>
<accession>A0ABD1WG37</accession>
<dbReference type="EMBL" id="JBFOLJ010000003">
    <property type="protein sequence ID" value="KAL2548656.1"/>
    <property type="molecule type" value="Genomic_DNA"/>
</dbReference>
<proteinExistence type="predicted"/>
<dbReference type="AlphaFoldDB" id="A0ABD1WG37"/>
<organism evidence="2 3">
    <name type="scientific">Forsythia ovata</name>
    <dbReference type="NCBI Taxonomy" id="205694"/>
    <lineage>
        <taxon>Eukaryota</taxon>
        <taxon>Viridiplantae</taxon>
        <taxon>Streptophyta</taxon>
        <taxon>Embryophyta</taxon>
        <taxon>Tracheophyta</taxon>
        <taxon>Spermatophyta</taxon>
        <taxon>Magnoliopsida</taxon>
        <taxon>eudicotyledons</taxon>
        <taxon>Gunneridae</taxon>
        <taxon>Pentapetalae</taxon>
        <taxon>asterids</taxon>
        <taxon>lamiids</taxon>
        <taxon>Lamiales</taxon>
        <taxon>Oleaceae</taxon>
        <taxon>Forsythieae</taxon>
        <taxon>Forsythia</taxon>
    </lineage>
</organism>
<evidence type="ECO:0000313" key="2">
    <source>
        <dbReference type="EMBL" id="KAL2548656.1"/>
    </source>
</evidence>
<dbReference type="Proteomes" id="UP001604277">
    <property type="component" value="Unassembled WGS sequence"/>
</dbReference>
<feature type="compositionally biased region" description="Basic and acidic residues" evidence="1">
    <location>
        <begin position="91"/>
        <end position="102"/>
    </location>
</feature>
<feature type="region of interest" description="Disordered" evidence="1">
    <location>
        <begin position="82"/>
        <end position="102"/>
    </location>
</feature>
<reference evidence="3" key="1">
    <citation type="submission" date="2024-07" db="EMBL/GenBank/DDBJ databases">
        <title>Two chromosome-level genome assemblies of Korean endemic species Abeliophyllum distichum and Forsythia ovata (Oleaceae).</title>
        <authorList>
            <person name="Jang H."/>
        </authorList>
    </citation>
    <scope>NUCLEOTIDE SEQUENCE [LARGE SCALE GENOMIC DNA]</scope>
</reference>
<name>A0ABD1WG37_9LAMI</name>
<feature type="region of interest" description="Disordered" evidence="1">
    <location>
        <begin position="354"/>
        <end position="378"/>
    </location>
</feature>
<keyword evidence="3" id="KW-1185">Reference proteome</keyword>